<evidence type="ECO:0000256" key="1">
    <source>
        <dbReference type="SAM" id="SignalP"/>
    </source>
</evidence>
<proteinExistence type="predicted"/>
<gene>
    <name evidence="3" type="ORF">KCG44_05360</name>
</gene>
<feature type="domain" description="Beta-lactamase-related" evidence="2">
    <location>
        <begin position="46"/>
        <end position="371"/>
    </location>
</feature>
<dbReference type="InterPro" id="IPR050789">
    <property type="entry name" value="Diverse_Enzym_Activities"/>
</dbReference>
<dbReference type="Pfam" id="PF00144">
    <property type="entry name" value="Beta-lactamase"/>
    <property type="match status" value="1"/>
</dbReference>
<dbReference type="PROSITE" id="PS51257">
    <property type="entry name" value="PROKAR_LIPOPROTEIN"/>
    <property type="match status" value="1"/>
</dbReference>
<comment type="caution">
    <text evidence="3">The sequence shown here is derived from an EMBL/GenBank/DDBJ whole genome shotgun (WGS) entry which is preliminary data.</text>
</comment>
<dbReference type="PANTHER" id="PTHR43283:SF18">
    <property type="match status" value="1"/>
</dbReference>
<feature type="chain" id="PRO_5046150829" evidence="1">
    <location>
        <begin position="20"/>
        <end position="504"/>
    </location>
</feature>
<organism evidence="3 4">
    <name type="scientific">Pacificimonas pallii</name>
    <dbReference type="NCBI Taxonomy" id="2827236"/>
    <lineage>
        <taxon>Bacteria</taxon>
        <taxon>Pseudomonadati</taxon>
        <taxon>Pseudomonadota</taxon>
        <taxon>Alphaproteobacteria</taxon>
        <taxon>Sphingomonadales</taxon>
        <taxon>Sphingosinicellaceae</taxon>
        <taxon>Pacificimonas</taxon>
    </lineage>
</organism>
<feature type="signal peptide" evidence="1">
    <location>
        <begin position="1"/>
        <end position="19"/>
    </location>
</feature>
<keyword evidence="1" id="KW-0732">Signal</keyword>
<dbReference type="PANTHER" id="PTHR43283">
    <property type="entry name" value="BETA-LACTAMASE-RELATED"/>
    <property type="match status" value="1"/>
</dbReference>
<reference evidence="3 4" key="1">
    <citation type="submission" date="2021-04" db="EMBL/GenBank/DDBJ databases">
        <authorList>
            <person name="Pira H."/>
            <person name="Risdian C."/>
            <person name="Wink J."/>
        </authorList>
    </citation>
    <scope>NUCLEOTIDE SEQUENCE [LARGE SCALE GENOMIC DNA]</scope>
    <source>
        <strain evidence="3 4">WHA3</strain>
    </source>
</reference>
<accession>A0ABS6SCR1</accession>
<sequence>MPKLPLFAITLGLMASACAPLQGSQLPAPQPIAAHEPRLDALSATILAEMSERDLAGLSLAVFDDYRIVDIRSFGVKSAATNAPVLETTAFSTASISKPVTALLCLMLADEGKIDLDAPIANYLKSWQLPESDLPGARQVTWRQLLTHTAGTSQHGFADFYEGDSIPTLIDSLEGRLPRYDKPIEFLFAPGSSWKYSGGGYVIVQRALEDHLGIALSDLAATYIFAPLGMNHTTMVQPGSPGFPDDAALVHDKDRQVIRTGLPITPQISASGMWSTPADLAMWTIAMQRALKGEETSIITPAAARALTDIFSLEYVGGMSMPFFRGFGFGGTDWFRHDGSNTGTGGDVLGAMDGGYGMVMLANGDQPNRAPIFATLRREVIVSMGWADRNKVQPRPLGADLRTAILGSYRGLLYNLDLDYQILQDEGKLWIASEFFTQFIGRDRSEMSYVGDDVFVIADYPNRLRFTRDAQGAVTGVTLFRANSDAPAFHRPIGDLRPKDAAPE</sequence>
<evidence type="ECO:0000313" key="4">
    <source>
        <dbReference type="Proteomes" id="UP000722336"/>
    </source>
</evidence>
<evidence type="ECO:0000313" key="3">
    <source>
        <dbReference type="EMBL" id="MBV7256209.1"/>
    </source>
</evidence>
<name>A0ABS6SCR1_9SPHN</name>
<evidence type="ECO:0000259" key="2">
    <source>
        <dbReference type="Pfam" id="PF00144"/>
    </source>
</evidence>
<dbReference type="InterPro" id="IPR001466">
    <property type="entry name" value="Beta-lactam-related"/>
</dbReference>
<dbReference type="RefSeq" id="WP_218444772.1">
    <property type="nucleotide sequence ID" value="NZ_JAGSPA010000002.1"/>
</dbReference>
<dbReference type="Proteomes" id="UP000722336">
    <property type="component" value="Unassembled WGS sequence"/>
</dbReference>
<dbReference type="EMBL" id="JAGSPA010000002">
    <property type="protein sequence ID" value="MBV7256209.1"/>
    <property type="molecule type" value="Genomic_DNA"/>
</dbReference>
<protein>
    <submittedName>
        <fullName evidence="3">Beta-lactamase family protein</fullName>
    </submittedName>
</protein>
<keyword evidence="4" id="KW-1185">Reference proteome</keyword>